<sequence>MSNLSKIRENIDGAIVAINISTQMLLKPAKEDKRLGEILMPRNLTAHENNLIRVDKYLSKRELTCLETE</sequence>
<name>A0AAX1EI61_9GAMM</name>
<dbReference type="EMBL" id="CP038254">
    <property type="protein sequence ID" value="QBR84712.1"/>
    <property type="molecule type" value="Genomic_DNA"/>
</dbReference>
<dbReference type="Proteomes" id="UP000295517">
    <property type="component" value="Chromosome"/>
</dbReference>
<organism evidence="1 2">
    <name type="scientific">Legionella israelensis</name>
    <dbReference type="NCBI Taxonomy" id="454"/>
    <lineage>
        <taxon>Bacteria</taxon>
        <taxon>Pseudomonadati</taxon>
        <taxon>Pseudomonadota</taxon>
        <taxon>Gammaproteobacteria</taxon>
        <taxon>Legionellales</taxon>
        <taxon>Legionellaceae</taxon>
        <taxon>Legionella</taxon>
    </lineage>
</organism>
<evidence type="ECO:0000313" key="2">
    <source>
        <dbReference type="Proteomes" id="UP000295517"/>
    </source>
</evidence>
<protein>
    <submittedName>
        <fullName evidence="1">Uncharacterized protein</fullName>
    </submittedName>
</protein>
<dbReference type="AlphaFoldDB" id="A0AAX1EI61"/>
<gene>
    <name evidence="1" type="ORF">E3983_10255</name>
</gene>
<evidence type="ECO:0000313" key="1">
    <source>
        <dbReference type="EMBL" id="QBR84712.1"/>
    </source>
</evidence>
<accession>A0AAX1EI61</accession>
<reference evidence="1 2" key="1">
    <citation type="submission" date="2019-03" db="EMBL/GenBank/DDBJ databases">
        <title>Diverse conjugative elements silence natural transformation in Legionella species.</title>
        <authorList>
            <person name="Durieux I."/>
            <person name="Ginevra C."/>
            <person name="Attaiech L."/>
            <person name="Picq K."/>
            <person name="Juan P.A."/>
            <person name="Jarraud S."/>
            <person name="Charpentier X."/>
        </authorList>
    </citation>
    <scope>NUCLEOTIDE SEQUENCE [LARGE SCALE GENOMIC DNA]</scope>
    <source>
        <strain evidence="1 2">HL-0427-4011</strain>
    </source>
</reference>
<dbReference type="RefSeq" id="WP_135060898.1">
    <property type="nucleotide sequence ID" value="NZ_CP038254.1"/>
</dbReference>
<proteinExistence type="predicted"/>